<organism evidence="1 2">
    <name type="scientific">Crocosphaera chwakensis CCY0110</name>
    <dbReference type="NCBI Taxonomy" id="391612"/>
    <lineage>
        <taxon>Bacteria</taxon>
        <taxon>Bacillati</taxon>
        <taxon>Cyanobacteriota</taxon>
        <taxon>Cyanophyceae</taxon>
        <taxon>Oscillatoriophycideae</taxon>
        <taxon>Chroococcales</taxon>
        <taxon>Aphanothecaceae</taxon>
        <taxon>Crocosphaera</taxon>
        <taxon>Crocosphaera chwakensis</taxon>
    </lineage>
</organism>
<proteinExistence type="predicted"/>
<gene>
    <name evidence="1" type="primary">glyA</name>
    <name evidence="1" type="ORF">CY0110_18037</name>
</gene>
<comment type="caution">
    <text evidence="1">The sequence shown here is derived from an EMBL/GenBank/DDBJ whole genome shotgun (WGS) entry which is preliminary data.</text>
</comment>
<accession>A3IIT9</accession>
<sequence length="12" mass="1498">MRLNMPKNQPLR</sequence>
<protein>
    <submittedName>
        <fullName evidence="1">Serine hydroxymethyltransferase</fullName>
        <ecNumber evidence="1">2.1.2.1</ecNumber>
    </submittedName>
</protein>
<dbReference type="GO" id="GO:0004372">
    <property type="term" value="F:glycine hydroxymethyltransferase activity"/>
    <property type="evidence" value="ECO:0007669"/>
    <property type="project" value="UniProtKB-EC"/>
</dbReference>
<name>A3IIT9_9CHRO</name>
<keyword evidence="2" id="KW-1185">Reference proteome</keyword>
<evidence type="ECO:0000313" key="2">
    <source>
        <dbReference type="Proteomes" id="UP000003781"/>
    </source>
</evidence>
<dbReference type="EMBL" id="AAXW01000002">
    <property type="protein sequence ID" value="EAZ93721.1"/>
    <property type="molecule type" value="Genomic_DNA"/>
</dbReference>
<evidence type="ECO:0000313" key="1">
    <source>
        <dbReference type="EMBL" id="EAZ93721.1"/>
    </source>
</evidence>
<dbReference type="Proteomes" id="UP000003781">
    <property type="component" value="Unassembled WGS sequence"/>
</dbReference>
<keyword evidence="1" id="KW-0808">Transferase</keyword>
<dbReference type="EC" id="2.1.2.1" evidence="1"/>
<keyword evidence="1" id="KW-0489">Methyltransferase</keyword>
<dbReference type="GO" id="GO:0008168">
    <property type="term" value="F:methyltransferase activity"/>
    <property type="evidence" value="ECO:0007669"/>
    <property type="project" value="UniProtKB-KW"/>
</dbReference>
<reference evidence="1 2" key="1">
    <citation type="submission" date="2007-03" db="EMBL/GenBank/DDBJ databases">
        <authorList>
            <person name="Stal L."/>
            <person name="Ferriera S."/>
            <person name="Johnson J."/>
            <person name="Kravitz S."/>
            <person name="Beeson K."/>
            <person name="Sutton G."/>
            <person name="Rogers Y.-H."/>
            <person name="Friedman R."/>
            <person name="Frazier M."/>
            <person name="Venter J.C."/>
        </authorList>
    </citation>
    <scope>NUCLEOTIDE SEQUENCE [LARGE SCALE GENOMIC DNA]</scope>
    <source>
        <strain evidence="1 2">CCY0110</strain>
    </source>
</reference>
<dbReference type="GO" id="GO:0032259">
    <property type="term" value="P:methylation"/>
    <property type="evidence" value="ECO:0007669"/>
    <property type="project" value="UniProtKB-KW"/>
</dbReference>